<dbReference type="InterPro" id="IPR053197">
    <property type="entry name" value="F-box_SCFL_complex_component"/>
</dbReference>
<dbReference type="Gene3D" id="3.80.10.10">
    <property type="entry name" value="Ribonuclease Inhibitor"/>
    <property type="match status" value="1"/>
</dbReference>
<dbReference type="Proteomes" id="UP001154282">
    <property type="component" value="Unassembled WGS sequence"/>
</dbReference>
<dbReference type="InterPro" id="IPR053781">
    <property type="entry name" value="F-box_AtFBL13-like"/>
</dbReference>
<dbReference type="InterPro" id="IPR036047">
    <property type="entry name" value="F-box-like_dom_sf"/>
</dbReference>
<accession>A0AAV0M5S7</accession>
<dbReference type="PANTHER" id="PTHR34223:SF51">
    <property type="entry name" value="OS06G0556300 PROTEIN"/>
    <property type="match status" value="1"/>
</dbReference>
<dbReference type="PANTHER" id="PTHR34223">
    <property type="entry name" value="OS11G0201299 PROTEIN"/>
    <property type="match status" value="1"/>
</dbReference>
<reference evidence="2" key="1">
    <citation type="submission" date="2022-08" db="EMBL/GenBank/DDBJ databases">
        <authorList>
            <person name="Gutierrez-Valencia J."/>
        </authorList>
    </citation>
    <scope>NUCLEOTIDE SEQUENCE</scope>
</reference>
<evidence type="ECO:0000313" key="2">
    <source>
        <dbReference type="EMBL" id="CAI0441622.1"/>
    </source>
</evidence>
<evidence type="ECO:0000259" key="1">
    <source>
        <dbReference type="PROSITE" id="PS50181"/>
    </source>
</evidence>
<keyword evidence="3" id="KW-1185">Reference proteome</keyword>
<dbReference type="Gene3D" id="1.20.1280.50">
    <property type="match status" value="1"/>
</dbReference>
<protein>
    <recommendedName>
        <fullName evidence="1">F-box domain-containing protein</fullName>
    </recommendedName>
</protein>
<dbReference type="SMART" id="SM00256">
    <property type="entry name" value="FBOX"/>
    <property type="match status" value="1"/>
</dbReference>
<organism evidence="2 3">
    <name type="scientific">Linum tenue</name>
    <dbReference type="NCBI Taxonomy" id="586396"/>
    <lineage>
        <taxon>Eukaryota</taxon>
        <taxon>Viridiplantae</taxon>
        <taxon>Streptophyta</taxon>
        <taxon>Embryophyta</taxon>
        <taxon>Tracheophyta</taxon>
        <taxon>Spermatophyta</taxon>
        <taxon>Magnoliopsida</taxon>
        <taxon>eudicotyledons</taxon>
        <taxon>Gunneridae</taxon>
        <taxon>Pentapetalae</taxon>
        <taxon>rosids</taxon>
        <taxon>fabids</taxon>
        <taxon>Malpighiales</taxon>
        <taxon>Linaceae</taxon>
        <taxon>Linum</taxon>
    </lineage>
</organism>
<gene>
    <name evidence="2" type="ORF">LITE_LOCUS26949</name>
</gene>
<dbReference type="InterPro" id="IPR001810">
    <property type="entry name" value="F-box_dom"/>
</dbReference>
<sequence length="418" mass="48025">MNYELGKARKRRRGAMNHSRTCCELGKARRWRRGAMNHNRTGWELGKAWKRLHEEEEEKEETSTGSTTDRIRNLPEPIICHILSFLDIQSAVQTCVLSRAWRSAWRHVPVLDLRSESFREYPSFQRFVDRILSLRYPGSVQKMTYIAHGNRTEQDDSQFGRVVEYALHHDTQHLAFYVGDGIGYGIGCRFSNLFGSMSNCNLRTLELCWVTIDGRFWSFGFPRLNTLVLDWCPLSFEQEDLDPFSNFPCLQSLSLTSCHPKKVPRHMRERSFKISGLELLSLRLESTEFHKVEIVAPKLKSLYLRGGVEQCSVFSELTLPSIVHADVLVYPASIFNHERFVERHLFSLFQALGNANSLTLGSNTIKVLSGLEDELLEQLPSPFTRLKLLNVQSSSIPYRVADYFLKGSSCAEPKVDVL</sequence>
<dbReference type="Pfam" id="PF00646">
    <property type="entry name" value="F-box"/>
    <property type="match status" value="1"/>
</dbReference>
<dbReference type="SUPFAM" id="SSF52058">
    <property type="entry name" value="L domain-like"/>
    <property type="match status" value="1"/>
</dbReference>
<dbReference type="CDD" id="cd22160">
    <property type="entry name" value="F-box_AtFBL13-like"/>
    <property type="match status" value="1"/>
</dbReference>
<dbReference type="PROSITE" id="PS50181">
    <property type="entry name" value="FBOX"/>
    <property type="match status" value="1"/>
</dbReference>
<proteinExistence type="predicted"/>
<dbReference type="AlphaFoldDB" id="A0AAV0M5S7"/>
<evidence type="ECO:0000313" key="3">
    <source>
        <dbReference type="Proteomes" id="UP001154282"/>
    </source>
</evidence>
<dbReference type="InterPro" id="IPR032675">
    <property type="entry name" value="LRR_dom_sf"/>
</dbReference>
<feature type="domain" description="F-box" evidence="1">
    <location>
        <begin position="68"/>
        <end position="121"/>
    </location>
</feature>
<dbReference type="EMBL" id="CAMGYJ010000007">
    <property type="protein sequence ID" value="CAI0441622.1"/>
    <property type="molecule type" value="Genomic_DNA"/>
</dbReference>
<comment type="caution">
    <text evidence="2">The sequence shown here is derived from an EMBL/GenBank/DDBJ whole genome shotgun (WGS) entry which is preliminary data.</text>
</comment>
<name>A0AAV0M5S7_9ROSI</name>
<dbReference type="SUPFAM" id="SSF81383">
    <property type="entry name" value="F-box domain"/>
    <property type="match status" value="1"/>
</dbReference>